<dbReference type="PROSITE" id="PS00194">
    <property type="entry name" value="THIOREDOXIN_1"/>
    <property type="match status" value="1"/>
</dbReference>
<reference evidence="4 5" key="1">
    <citation type="submission" date="2019-04" db="EMBL/GenBank/DDBJ databases">
        <title>Pedobacter sp. AR-2-6 sp. nov., isolated from Arctic soil.</title>
        <authorList>
            <person name="Dahal R.H."/>
            <person name="Kim D.-U."/>
        </authorList>
    </citation>
    <scope>NUCLEOTIDE SEQUENCE [LARGE SCALE GENOMIC DNA]</scope>
    <source>
        <strain evidence="4 5">AR-2-6</strain>
    </source>
</reference>
<dbReference type="InterPro" id="IPR036249">
    <property type="entry name" value="Thioredoxin-like_sf"/>
</dbReference>
<dbReference type="Gene3D" id="3.40.30.10">
    <property type="entry name" value="Glutaredoxin"/>
    <property type="match status" value="1"/>
</dbReference>
<name>A0A4U1C3F5_9SPHI</name>
<proteinExistence type="predicted"/>
<organism evidence="4 5">
    <name type="scientific">Pedobacter cryotolerans</name>
    <dbReference type="NCBI Taxonomy" id="2571270"/>
    <lineage>
        <taxon>Bacteria</taxon>
        <taxon>Pseudomonadati</taxon>
        <taxon>Bacteroidota</taxon>
        <taxon>Sphingobacteriia</taxon>
        <taxon>Sphingobacteriales</taxon>
        <taxon>Sphingobacteriaceae</taxon>
        <taxon>Pedobacter</taxon>
    </lineage>
</organism>
<dbReference type="EMBL" id="SWBO01000005">
    <property type="protein sequence ID" value="TKB99873.1"/>
    <property type="molecule type" value="Genomic_DNA"/>
</dbReference>
<dbReference type="OrthoDB" id="120730at2"/>
<keyword evidence="5" id="KW-1185">Reference proteome</keyword>
<evidence type="ECO:0000313" key="4">
    <source>
        <dbReference type="EMBL" id="TKB99873.1"/>
    </source>
</evidence>
<evidence type="ECO:0000259" key="3">
    <source>
        <dbReference type="PROSITE" id="PS51352"/>
    </source>
</evidence>
<dbReference type="AlphaFoldDB" id="A0A4U1C3F5"/>
<evidence type="ECO:0000256" key="1">
    <source>
        <dbReference type="ARBA" id="ARBA00023284"/>
    </source>
</evidence>
<dbReference type="InterPro" id="IPR017937">
    <property type="entry name" value="Thioredoxin_CS"/>
</dbReference>
<dbReference type="GO" id="GO:0045454">
    <property type="term" value="P:cell redox homeostasis"/>
    <property type="evidence" value="ECO:0007669"/>
    <property type="project" value="TreeGrafter"/>
</dbReference>
<dbReference type="InterPro" id="IPR013766">
    <property type="entry name" value="Thioredoxin_domain"/>
</dbReference>
<gene>
    <name evidence="4" type="ORF">FA045_10520</name>
</gene>
<comment type="caution">
    <text evidence="4">The sequence shown here is derived from an EMBL/GenBank/DDBJ whole genome shotgun (WGS) entry which is preliminary data.</text>
</comment>
<keyword evidence="2" id="KW-0732">Signal</keyword>
<feature type="chain" id="PRO_5020481557" evidence="2">
    <location>
        <begin position="22"/>
        <end position="374"/>
    </location>
</feature>
<sequence>MQRMKKIVILLLMLTPLKNFAVEFFNGTYAQALQKCKEENKLLFLDFTAVWCGPCHTMEIEVLNDPDVSKYLDEKFVVLKLDLDEPDTYYYREKFSVNGIPDYTIINFEGNQLAKHLGSCSKKELLVFFNSIEKSKRLTIEQIDEKLNELKKIYDEKPNAQSLYVYLNFLLKYKQDGALAVKIYKDATAIKKNNIIQIPKLLAHYFAQNNDENSFKNLVDFMSEKGAGQSLISARALAFYEFYIAKNDINQARKYLDEYLDMLTEDKSWEDVSVRIMRIKNFTYTYKQYSWGVKALEKLKDNYAGAYANKKRLPITGHLYQLALMNYLDGNCANTQQNIIEYKKYQSGFNHLSAYNTENEKMMERMTGCNEKTK</sequence>
<accession>A0A4U1C3F5</accession>
<protein>
    <submittedName>
        <fullName evidence="4">DUF255 domain-containing protein</fullName>
    </submittedName>
</protein>
<evidence type="ECO:0000256" key="2">
    <source>
        <dbReference type="SAM" id="SignalP"/>
    </source>
</evidence>
<evidence type="ECO:0000313" key="5">
    <source>
        <dbReference type="Proteomes" id="UP000310477"/>
    </source>
</evidence>
<dbReference type="PANTHER" id="PTHR32234:SF0">
    <property type="entry name" value="THIOL:DISULFIDE INTERCHANGE PROTEIN DSBD"/>
    <property type="match status" value="1"/>
</dbReference>
<dbReference type="SUPFAM" id="SSF52833">
    <property type="entry name" value="Thioredoxin-like"/>
    <property type="match status" value="1"/>
</dbReference>
<keyword evidence="1" id="KW-0676">Redox-active center</keyword>
<feature type="domain" description="Thioredoxin" evidence="3">
    <location>
        <begin position="11"/>
        <end position="134"/>
    </location>
</feature>
<feature type="signal peptide" evidence="2">
    <location>
        <begin position="1"/>
        <end position="21"/>
    </location>
</feature>
<dbReference type="GO" id="GO:0015035">
    <property type="term" value="F:protein-disulfide reductase activity"/>
    <property type="evidence" value="ECO:0007669"/>
    <property type="project" value="TreeGrafter"/>
</dbReference>
<dbReference type="Proteomes" id="UP000310477">
    <property type="component" value="Unassembled WGS sequence"/>
</dbReference>
<dbReference type="Pfam" id="PF13899">
    <property type="entry name" value="Thioredoxin_7"/>
    <property type="match status" value="1"/>
</dbReference>
<dbReference type="PANTHER" id="PTHR32234">
    <property type="entry name" value="THIOL:DISULFIDE INTERCHANGE PROTEIN DSBD"/>
    <property type="match status" value="1"/>
</dbReference>
<dbReference type="PROSITE" id="PS51352">
    <property type="entry name" value="THIOREDOXIN_2"/>
    <property type="match status" value="1"/>
</dbReference>